<keyword evidence="1" id="KW-0175">Coiled coil</keyword>
<evidence type="ECO:0000256" key="1">
    <source>
        <dbReference type="SAM" id="Coils"/>
    </source>
</evidence>
<gene>
    <name evidence="2" type="ORF">ACFSBW_07940</name>
</gene>
<dbReference type="EMBL" id="JBHUDM010000002">
    <property type="protein sequence ID" value="MFD1641803.1"/>
    <property type="molecule type" value="Genomic_DNA"/>
</dbReference>
<name>A0ABD6D742_9EURY</name>
<sequence length="305" mass="36140">MSLSSYYDLSWNDSHTQCLSRLYSLYFDEIFWEDQLLDIGYNGHPDPTYDLDAGVSQPDFIAYNTDGDVQHISIIDIDATPPENEKELIESELSQLEKYEEISEEMINKFLSLRNKSLSVNHQETVALVTDKTYNNHRDKFKSVVQELGIILWSIKEQDTPLIKKVSGEHASIELNRMLNSGVNVFPDGDDLLYFSRNTDSSLIEFEFIQRLLTYCSRETKREFTFDEVDEIMIRTRPPMLRHIPQNERIEYWKEYVYRLLNDHQLLEQTGSDRYQWKKKRFTSEPRDRKRILSKIKDKLRPGEE</sequence>
<organism evidence="2 3">
    <name type="scientific">Halohasta litorea</name>
    <dbReference type="NCBI Taxonomy" id="869891"/>
    <lineage>
        <taxon>Archaea</taxon>
        <taxon>Methanobacteriati</taxon>
        <taxon>Methanobacteriota</taxon>
        <taxon>Stenosarchaea group</taxon>
        <taxon>Halobacteria</taxon>
        <taxon>Halobacteriales</taxon>
        <taxon>Haloferacaceae</taxon>
        <taxon>Halohasta</taxon>
    </lineage>
</organism>
<accession>A0ABD6D742</accession>
<dbReference type="AlphaFoldDB" id="A0ABD6D742"/>
<reference evidence="2 3" key="1">
    <citation type="journal article" date="2019" name="Int. J. Syst. Evol. Microbiol.">
        <title>The Global Catalogue of Microorganisms (GCM) 10K type strain sequencing project: providing services to taxonomists for standard genome sequencing and annotation.</title>
        <authorList>
            <consortium name="The Broad Institute Genomics Platform"/>
            <consortium name="The Broad Institute Genome Sequencing Center for Infectious Disease"/>
            <person name="Wu L."/>
            <person name="Ma J."/>
        </authorList>
    </citation>
    <scope>NUCLEOTIDE SEQUENCE [LARGE SCALE GENOMIC DNA]</scope>
    <source>
        <strain evidence="2 3">CGMCC 1.10593</strain>
    </source>
</reference>
<feature type="coiled-coil region" evidence="1">
    <location>
        <begin position="89"/>
        <end position="116"/>
    </location>
</feature>
<evidence type="ECO:0000313" key="2">
    <source>
        <dbReference type="EMBL" id="MFD1641803.1"/>
    </source>
</evidence>
<protein>
    <submittedName>
        <fullName evidence="2">Uncharacterized protein</fullName>
    </submittedName>
</protein>
<dbReference type="RefSeq" id="WP_256395816.1">
    <property type="nucleotide sequence ID" value="NZ_JANHDJ010000002.1"/>
</dbReference>
<proteinExistence type="predicted"/>
<keyword evidence="3" id="KW-1185">Reference proteome</keyword>
<evidence type="ECO:0000313" key="3">
    <source>
        <dbReference type="Proteomes" id="UP001597052"/>
    </source>
</evidence>
<comment type="caution">
    <text evidence="2">The sequence shown here is derived from an EMBL/GenBank/DDBJ whole genome shotgun (WGS) entry which is preliminary data.</text>
</comment>
<dbReference type="Proteomes" id="UP001597052">
    <property type="component" value="Unassembled WGS sequence"/>
</dbReference>